<feature type="transmembrane region" description="Helical" evidence="8">
    <location>
        <begin position="298"/>
        <end position="320"/>
    </location>
</feature>
<dbReference type="GO" id="GO:0033214">
    <property type="term" value="P:siderophore-iron import into cell"/>
    <property type="evidence" value="ECO:0007669"/>
    <property type="project" value="TreeGrafter"/>
</dbReference>
<dbReference type="PANTHER" id="PTHR30472:SF25">
    <property type="entry name" value="ABC TRANSPORTER PERMEASE PROTEIN MJ0876-RELATED"/>
    <property type="match status" value="1"/>
</dbReference>
<comment type="caution">
    <text evidence="9">The sequence shown here is derived from an EMBL/GenBank/DDBJ whole genome shotgun (WGS) entry which is preliminary data.</text>
</comment>
<gene>
    <name evidence="9" type="primary">btuC</name>
    <name evidence="9" type="ORF">AS030_11560</name>
</gene>
<evidence type="ECO:0000256" key="2">
    <source>
        <dbReference type="ARBA" id="ARBA00007935"/>
    </source>
</evidence>
<dbReference type="RefSeq" id="WP_061972009.1">
    <property type="nucleotide sequence ID" value="NZ_FMAV01000002.1"/>
</dbReference>
<reference evidence="9 10" key="1">
    <citation type="journal article" date="2014" name="Antonie Van Leeuwenhoek">
        <title>Fictibacillus enclensis sp. nov., isolated from marine sediment.</title>
        <authorList>
            <person name="Dastager S.G."/>
            <person name="Mawlankar R."/>
            <person name="Srinivasan K."/>
            <person name="Tang S.K."/>
            <person name="Lee J.C."/>
            <person name="Ramana V.V."/>
            <person name="Shouche Y.S."/>
        </authorList>
    </citation>
    <scope>NUCLEOTIDE SEQUENCE [LARGE SCALE GENOMIC DNA]</scope>
    <source>
        <strain evidence="9 10">NIO-1003</strain>
    </source>
</reference>
<protein>
    <submittedName>
        <fullName evidence="9">ABC transporter permease</fullName>
    </submittedName>
</protein>
<evidence type="ECO:0000313" key="10">
    <source>
        <dbReference type="Proteomes" id="UP000054099"/>
    </source>
</evidence>
<evidence type="ECO:0000256" key="7">
    <source>
        <dbReference type="ARBA" id="ARBA00023136"/>
    </source>
</evidence>
<dbReference type="OrthoDB" id="9811721at2"/>
<feature type="transmembrane region" description="Helical" evidence="8">
    <location>
        <begin position="107"/>
        <end position="127"/>
    </location>
</feature>
<feature type="transmembrane region" description="Helical" evidence="8">
    <location>
        <begin position="210"/>
        <end position="231"/>
    </location>
</feature>
<name>A0A0V8J858_9BACL</name>
<feature type="transmembrane region" description="Helical" evidence="8">
    <location>
        <begin position="168"/>
        <end position="189"/>
    </location>
</feature>
<feature type="transmembrane region" description="Helical" evidence="8">
    <location>
        <begin position="134"/>
        <end position="156"/>
    </location>
</feature>
<evidence type="ECO:0000256" key="8">
    <source>
        <dbReference type="SAM" id="Phobius"/>
    </source>
</evidence>
<dbReference type="SUPFAM" id="SSF81345">
    <property type="entry name" value="ABC transporter involved in vitamin B12 uptake, BtuC"/>
    <property type="match status" value="1"/>
</dbReference>
<accession>A0A0V8J858</accession>
<evidence type="ECO:0000256" key="6">
    <source>
        <dbReference type="ARBA" id="ARBA00022989"/>
    </source>
</evidence>
<dbReference type="Pfam" id="PF01032">
    <property type="entry name" value="FecCD"/>
    <property type="match status" value="1"/>
</dbReference>
<comment type="similarity">
    <text evidence="2">Belongs to the binding-protein-dependent transport system permease family. FecCD subfamily.</text>
</comment>
<dbReference type="Gene3D" id="1.10.3470.10">
    <property type="entry name" value="ABC transporter involved in vitamin B12 uptake, BtuC"/>
    <property type="match status" value="1"/>
</dbReference>
<dbReference type="CDD" id="cd06550">
    <property type="entry name" value="TM_ABC_iron-siderophores_like"/>
    <property type="match status" value="1"/>
</dbReference>
<evidence type="ECO:0000256" key="3">
    <source>
        <dbReference type="ARBA" id="ARBA00022448"/>
    </source>
</evidence>
<dbReference type="InterPro" id="IPR037294">
    <property type="entry name" value="ABC_BtuC-like"/>
</dbReference>
<dbReference type="GO" id="GO:0022857">
    <property type="term" value="F:transmembrane transporter activity"/>
    <property type="evidence" value="ECO:0007669"/>
    <property type="project" value="InterPro"/>
</dbReference>
<dbReference type="AlphaFoldDB" id="A0A0V8J858"/>
<feature type="transmembrane region" description="Helical" evidence="8">
    <location>
        <begin position="12"/>
        <end position="34"/>
    </location>
</feature>
<proteinExistence type="inferred from homology"/>
<keyword evidence="3" id="KW-0813">Transport</keyword>
<keyword evidence="10" id="KW-1185">Reference proteome</keyword>
<dbReference type="Proteomes" id="UP000054099">
    <property type="component" value="Unassembled WGS sequence"/>
</dbReference>
<evidence type="ECO:0000256" key="1">
    <source>
        <dbReference type="ARBA" id="ARBA00004651"/>
    </source>
</evidence>
<organism evidence="9 10">
    <name type="scientific">Fictibacillus enclensis</name>
    <dbReference type="NCBI Taxonomy" id="1017270"/>
    <lineage>
        <taxon>Bacteria</taxon>
        <taxon>Bacillati</taxon>
        <taxon>Bacillota</taxon>
        <taxon>Bacilli</taxon>
        <taxon>Bacillales</taxon>
        <taxon>Fictibacillaceae</taxon>
        <taxon>Fictibacillus</taxon>
    </lineage>
</organism>
<feature type="transmembrane region" description="Helical" evidence="8">
    <location>
        <begin position="257"/>
        <end position="286"/>
    </location>
</feature>
<feature type="transmembrane region" description="Helical" evidence="8">
    <location>
        <begin position="326"/>
        <end position="345"/>
    </location>
</feature>
<evidence type="ECO:0000313" key="9">
    <source>
        <dbReference type="EMBL" id="KSU83213.1"/>
    </source>
</evidence>
<dbReference type="GO" id="GO:0005886">
    <property type="term" value="C:plasma membrane"/>
    <property type="evidence" value="ECO:0007669"/>
    <property type="project" value="UniProtKB-SubCell"/>
</dbReference>
<dbReference type="InterPro" id="IPR000522">
    <property type="entry name" value="ABC_transptr_permease_BtuC"/>
</dbReference>
<dbReference type="PANTHER" id="PTHR30472">
    <property type="entry name" value="FERRIC ENTEROBACTIN TRANSPORT SYSTEM PERMEASE PROTEIN"/>
    <property type="match status" value="1"/>
</dbReference>
<dbReference type="FunFam" id="1.10.3470.10:FF:000001">
    <property type="entry name" value="Vitamin B12 ABC transporter permease BtuC"/>
    <property type="match status" value="1"/>
</dbReference>
<evidence type="ECO:0000256" key="4">
    <source>
        <dbReference type="ARBA" id="ARBA00022475"/>
    </source>
</evidence>
<keyword evidence="5 8" id="KW-0812">Transmembrane</keyword>
<comment type="subcellular location">
    <subcellularLocation>
        <location evidence="1">Cell membrane</location>
        <topology evidence="1">Multi-pass membrane protein</topology>
    </subcellularLocation>
</comment>
<keyword evidence="7 8" id="KW-0472">Membrane</keyword>
<sequence length="354" mass="37781">MQKPSIRTYTKSKLIISYGAVLLLLCFAVALGISVGSIPIPLFHVIQILGAHIFHYPVPDNIDTSMVNIVMAIRFPRVVLAMLVGCALALSGTAFQGLLKNPLADPYTLGVSSGSALGAVIVLFFGIQLPFLGSFTLPVFSIIMGFLTLIGVIYFARLVQQNLSVETIILAGVLCSSFLGAVTSLLIALTGDELRQIIGWLLGSVSMRGWAYVELIAPFLIAGLLILLASARELNALSFGQQDARSIGVDVKKHTGLVLFGASLLTGSAVAVSGTIGFVGLVIPHMARMIWGVDHRHLLPLSMMLGGVFMVLVDLLARTIISPTELPIGVLTAIIGSPIFAVIFIRYRRKKVTT</sequence>
<evidence type="ECO:0000256" key="5">
    <source>
        <dbReference type="ARBA" id="ARBA00022692"/>
    </source>
</evidence>
<dbReference type="EMBL" id="LNQN01000002">
    <property type="protein sequence ID" value="KSU83213.1"/>
    <property type="molecule type" value="Genomic_DNA"/>
</dbReference>
<keyword evidence="6 8" id="KW-1133">Transmembrane helix</keyword>
<feature type="transmembrane region" description="Helical" evidence="8">
    <location>
        <begin position="78"/>
        <end position="95"/>
    </location>
</feature>
<keyword evidence="4" id="KW-1003">Cell membrane</keyword>